<keyword evidence="1" id="KW-1133">Transmembrane helix</keyword>
<keyword evidence="3" id="KW-1185">Reference proteome</keyword>
<name>A0AAV0WPF1_9HEMI</name>
<accession>A0AAV0WPF1</accession>
<keyword evidence="1" id="KW-0812">Transmembrane</keyword>
<proteinExistence type="predicted"/>
<evidence type="ECO:0000313" key="2">
    <source>
        <dbReference type="EMBL" id="CAI6357422.1"/>
    </source>
</evidence>
<sequence>MILHKLLLRPRTLQSLVPRNDFGTHKKTYYRSRIVFSTFLVAVFGIGCALTYVNYNPQLRDNLKKQSAILDEVIQFLWQEKKTFKQRIDEIIPPKEN</sequence>
<feature type="transmembrane region" description="Helical" evidence="1">
    <location>
        <begin position="34"/>
        <end position="55"/>
    </location>
</feature>
<evidence type="ECO:0000313" key="3">
    <source>
        <dbReference type="Proteomes" id="UP001160148"/>
    </source>
</evidence>
<gene>
    <name evidence="2" type="ORF">MEUPH1_LOCUS13047</name>
</gene>
<evidence type="ECO:0000256" key="1">
    <source>
        <dbReference type="SAM" id="Phobius"/>
    </source>
</evidence>
<dbReference type="AlphaFoldDB" id="A0AAV0WPF1"/>
<comment type="caution">
    <text evidence="2">The sequence shown here is derived from an EMBL/GenBank/DDBJ whole genome shotgun (WGS) entry which is preliminary data.</text>
</comment>
<organism evidence="2 3">
    <name type="scientific">Macrosiphum euphorbiae</name>
    <name type="common">potato aphid</name>
    <dbReference type="NCBI Taxonomy" id="13131"/>
    <lineage>
        <taxon>Eukaryota</taxon>
        <taxon>Metazoa</taxon>
        <taxon>Ecdysozoa</taxon>
        <taxon>Arthropoda</taxon>
        <taxon>Hexapoda</taxon>
        <taxon>Insecta</taxon>
        <taxon>Pterygota</taxon>
        <taxon>Neoptera</taxon>
        <taxon>Paraneoptera</taxon>
        <taxon>Hemiptera</taxon>
        <taxon>Sternorrhyncha</taxon>
        <taxon>Aphidomorpha</taxon>
        <taxon>Aphidoidea</taxon>
        <taxon>Aphididae</taxon>
        <taxon>Macrosiphini</taxon>
        <taxon>Macrosiphum</taxon>
    </lineage>
</organism>
<reference evidence="2 3" key="1">
    <citation type="submission" date="2023-01" db="EMBL/GenBank/DDBJ databases">
        <authorList>
            <person name="Whitehead M."/>
        </authorList>
    </citation>
    <scope>NUCLEOTIDE SEQUENCE [LARGE SCALE GENOMIC DNA]</scope>
</reference>
<keyword evidence="1" id="KW-0472">Membrane</keyword>
<protein>
    <submittedName>
        <fullName evidence="2">Uncharacterized protein</fullName>
    </submittedName>
</protein>
<dbReference type="EMBL" id="CARXXK010000002">
    <property type="protein sequence ID" value="CAI6357422.1"/>
    <property type="molecule type" value="Genomic_DNA"/>
</dbReference>
<dbReference type="Proteomes" id="UP001160148">
    <property type="component" value="Unassembled WGS sequence"/>
</dbReference>